<protein>
    <submittedName>
        <fullName evidence="3">Prephenate dehydrogenase</fullName>
    </submittedName>
</protein>
<dbReference type="InterPro" id="IPR050812">
    <property type="entry name" value="Preph/Arog_dehydrog"/>
</dbReference>
<dbReference type="Pfam" id="PF02153">
    <property type="entry name" value="PDH_N"/>
    <property type="match status" value="1"/>
</dbReference>
<dbReference type="GO" id="GO:0004665">
    <property type="term" value="F:prephenate dehydrogenase (NADP+) activity"/>
    <property type="evidence" value="ECO:0007669"/>
    <property type="project" value="InterPro"/>
</dbReference>
<dbReference type="GO" id="GO:0006571">
    <property type="term" value="P:tyrosine biosynthetic process"/>
    <property type="evidence" value="ECO:0007669"/>
    <property type="project" value="InterPro"/>
</dbReference>
<dbReference type="AlphaFoldDB" id="A0A094PXQ0"/>
<dbReference type="EMBL" id="JNSL01000081">
    <property type="protein sequence ID" value="KGA16570.1"/>
    <property type="molecule type" value="Genomic_DNA"/>
</dbReference>
<dbReference type="PANTHER" id="PTHR21363:SF0">
    <property type="entry name" value="PREPHENATE DEHYDROGENASE [NADP(+)]"/>
    <property type="match status" value="1"/>
</dbReference>
<comment type="caution">
    <text evidence="3">The sequence shown here is derived from an EMBL/GenBank/DDBJ whole genome shotgun (WGS) entry which is preliminary data.</text>
</comment>
<dbReference type="Pfam" id="PF20463">
    <property type="entry name" value="PDH_C"/>
    <property type="match status" value="1"/>
</dbReference>
<dbReference type="Gene3D" id="1.10.3660.10">
    <property type="entry name" value="6-phosphogluconate dehydrogenase C-terminal like domain"/>
    <property type="match status" value="1"/>
</dbReference>
<dbReference type="GO" id="GO:0070403">
    <property type="term" value="F:NAD+ binding"/>
    <property type="evidence" value="ECO:0007669"/>
    <property type="project" value="InterPro"/>
</dbReference>
<reference evidence="3" key="1">
    <citation type="submission" date="2014-06" db="EMBL/GenBank/DDBJ databases">
        <title>Key roles for freshwater Actinobacteria revealed by deep metagenomic sequencing.</title>
        <authorList>
            <person name="Ghai R."/>
            <person name="Mizuno C.M."/>
            <person name="Picazo A."/>
            <person name="Camacho A."/>
            <person name="Rodriguez-Valera F."/>
        </authorList>
    </citation>
    <scope>NUCLEOTIDE SEQUENCE</scope>
</reference>
<dbReference type="SUPFAM" id="SSF51735">
    <property type="entry name" value="NAD(P)-binding Rossmann-fold domains"/>
    <property type="match status" value="1"/>
</dbReference>
<evidence type="ECO:0000313" key="3">
    <source>
        <dbReference type="EMBL" id="KGA16570.1"/>
    </source>
</evidence>
<evidence type="ECO:0000259" key="2">
    <source>
        <dbReference type="PROSITE" id="PS51176"/>
    </source>
</evidence>
<sequence length="379" mass="39966">MASPHCCRGQVVNRGNLKVGRGYDCVVVTRRCNILGLGLIGGSLASALTEQGWRVSGSDAKVESEGEAMSRGLIHEIGIDSEAEISFVCTPVGSVADQVRLALRSTKGIVTDVGGVKAPVVAAIDDERFVGGHPMAGSELIGLQGADAQLFNNAVWVLTPSANTPDSSFAVVANVVKSLGAEVVVLDAQRHDQLVAIVSHLPHLTAATLMGLASQQSQEHVAVLRLAAGGFRDMTRVASGHPAIWIDICKENRVAITGALDLLIDGLTSMREVVSQQNESELMVRLQDARVARSNIPGRVRDLLDVVEVRVPIPDRSGAAAEIFAIAAELGVNTANFEVVHSVEGDRGVLVLVIDEGSKDIFRGGLIARGFRPSVSRIS</sequence>
<dbReference type="Gene3D" id="3.40.50.720">
    <property type="entry name" value="NAD(P)-binding Rossmann-like Domain"/>
    <property type="match status" value="1"/>
</dbReference>
<evidence type="ECO:0000256" key="1">
    <source>
        <dbReference type="ARBA" id="ARBA00023002"/>
    </source>
</evidence>
<dbReference type="GO" id="GO:0008977">
    <property type="term" value="F:prephenate dehydrogenase (NAD+) activity"/>
    <property type="evidence" value="ECO:0007669"/>
    <property type="project" value="InterPro"/>
</dbReference>
<name>A0A094PXQ0_9ZZZZ</name>
<dbReference type="InterPro" id="IPR046826">
    <property type="entry name" value="PDH_N"/>
</dbReference>
<feature type="domain" description="Prephenate/arogenate dehydrogenase" evidence="2">
    <location>
        <begin position="30"/>
        <end position="304"/>
    </location>
</feature>
<gene>
    <name evidence="3" type="ORF">GM51_12280</name>
</gene>
<dbReference type="InterPro" id="IPR036291">
    <property type="entry name" value="NAD(P)-bd_dom_sf"/>
</dbReference>
<dbReference type="InterPro" id="IPR008927">
    <property type="entry name" value="6-PGluconate_DH-like_C_sf"/>
</dbReference>
<dbReference type="PANTHER" id="PTHR21363">
    <property type="entry name" value="PREPHENATE DEHYDROGENASE"/>
    <property type="match status" value="1"/>
</dbReference>
<accession>A0A094PXQ0</accession>
<proteinExistence type="predicted"/>
<organism evidence="3">
    <name type="scientific">freshwater metagenome</name>
    <dbReference type="NCBI Taxonomy" id="449393"/>
    <lineage>
        <taxon>unclassified sequences</taxon>
        <taxon>metagenomes</taxon>
        <taxon>ecological metagenomes</taxon>
    </lineage>
</organism>
<dbReference type="InterPro" id="IPR003099">
    <property type="entry name" value="Prephen_DH"/>
</dbReference>
<dbReference type="SUPFAM" id="SSF48179">
    <property type="entry name" value="6-phosphogluconate dehydrogenase C-terminal domain-like"/>
    <property type="match status" value="1"/>
</dbReference>
<keyword evidence="1" id="KW-0560">Oxidoreductase</keyword>
<dbReference type="InterPro" id="IPR046825">
    <property type="entry name" value="PDH_C"/>
</dbReference>
<dbReference type="PROSITE" id="PS51176">
    <property type="entry name" value="PDH_ADH"/>
    <property type="match status" value="1"/>
</dbReference>